<feature type="compositionally biased region" description="Basic and acidic residues" evidence="1">
    <location>
        <begin position="1"/>
        <end position="12"/>
    </location>
</feature>
<dbReference type="InterPro" id="IPR000467">
    <property type="entry name" value="G_patch_dom"/>
</dbReference>
<comment type="caution">
    <text evidence="3">The sequence shown here is derived from an EMBL/GenBank/DDBJ whole genome shotgun (WGS) entry which is preliminary data.</text>
</comment>
<dbReference type="GO" id="GO:0003676">
    <property type="term" value="F:nucleic acid binding"/>
    <property type="evidence" value="ECO:0007669"/>
    <property type="project" value="InterPro"/>
</dbReference>
<dbReference type="STRING" id="329046.A0A1Y2CSI8"/>
<feature type="domain" description="G-patch" evidence="2">
    <location>
        <begin position="25"/>
        <end position="70"/>
    </location>
</feature>
<sequence>MGLAGRREKQRISVDPQNRQWADDKSKIGYKMMQAMGWSGKGLGKNEDGMAEHVKVSLKSNNLGIGADKKSSDNWMDNTFAFSSLLENLNQTVEAEGETTTIEETTTVIKKKKKSKKSSKGSESEEEVDEETTTTTTTVDAGHSRSKTTMRMA</sequence>
<organism evidence="3 4">
    <name type="scientific">Rhizoclosmatium globosum</name>
    <dbReference type="NCBI Taxonomy" id="329046"/>
    <lineage>
        <taxon>Eukaryota</taxon>
        <taxon>Fungi</taxon>
        <taxon>Fungi incertae sedis</taxon>
        <taxon>Chytridiomycota</taxon>
        <taxon>Chytridiomycota incertae sedis</taxon>
        <taxon>Chytridiomycetes</taxon>
        <taxon>Chytridiales</taxon>
        <taxon>Chytriomycetaceae</taxon>
        <taxon>Rhizoclosmatium</taxon>
    </lineage>
</organism>
<dbReference type="OrthoDB" id="29523at2759"/>
<name>A0A1Y2CSI8_9FUNG</name>
<dbReference type="PANTHER" id="PTHR23149:SF27">
    <property type="entry name" value="PIN2_TERF1-INTERACTING TELOMERASE INHIBITOR 1"/>
    <property type="match status" value="1"/>
</dbReference>
<reference evidence="3 4" key="1">
    <citation type="submission" date="2016-07" db="EMBL/GenBank/DDBJ databases">
        <title>Pervasive Adenine N6-methylation of Active Genes in Fungi.</title>
        <authorList>
            <consortium name="DOE Joint Genome Institute"/>
            <person name="Mondo S.J."/>
            <person name="Dannebaum R.O."/>
            <person name="Kuo R.C."/>
            <person name="Labutti K."/>
            <person name="Haridas S."/>
            <person name="Kuo A."/>
            <person name="Salamov A."/>
            <person name="Ahrendt S.R."/>
            <person name="Lipzen A."/>
            <person name="Sullivan W."/>
            <person name="Andreopoulos W.B."/>
            <person name="Clum A."/>
            <person name="Lindquist E."/>
            <person name="Daum C."/>
            <person name="Ramamoorthy G.K."/>
            <person name="Gryganskyi A."/>
            <person name="Culley D."/>
            <person name="Magnuson J.K."/>
            <person name="James T.Y."/>
            <person name="O'Malley M.A."/>
            <person name="Stajich J.E."/>
            <person name="Spatafora J.W."/>
            <person name="Visel A."/>
            <person name="Grigoriev I.V."/>
        </authorList>
    </citation>
    <scope>NUCLEOTIDE SEQUENCE [LARGE SCALE GENOMIC DNA]</scope>
    <source>
        <strain evidence="3 4">JEL800</strain>
    </source>
</reference>
<accession>A0A1Y2CSI8</accession>
<evidence type="ECO:0000259" key="2">
    <source>
        <dbReference type="PROSITE" id="PS50174"/>
    </source>
</evidence>
<feature type="region of interest" description="Disordered" evidence="1">
    <location>
        <begin position="107"/>
        <end position="153"/>
    </location>
</feature>
<dbReference type="EMBL" id="MCGO01000008">
    <property type="protein sequence ID" value="ORY49824.1"/>
    <property type="molecule type" value="Genomic_DNA"/>
</dbReference>
<gene>
    <name evidence="3" type="ORF">BCR33DRAFT_553537</name>
</gene>
<dbReference type="Pfam" id="PF01585">
    <property type="entry name" value="G-patch"/>
    <property type="match status" value="1"/>
</dbReference>
<dbReference type="PROSITE" id="PS50174">
    <property type="entry name" value="G_PATCH"/>
    <property type="match status" value="1"/>
</dbReference>
<dbReference type="SMART" id="SM00443">
    <property type="entry name" value="G_patch"/>
    <property type="match status" value="1"/>
</dbReference>
<feature type="compositionally biased region" description="Basic residues" evidence="1">
    <location>
        <begin position="144"/>
        <end position="153"/>
    </location>
</feature>
<dbReference type="InterPro" id="IPR050656">
    <property type="entry name" value="PINX1"/>
</dbReference>
<evidence type="ECO:0000313" key="3">
    <source>
        <dbReference type="EMBL" id="ORY49824.1"/>
    </source>
</evidence>
<protein>
    <submittedName>
        <fullName evidence="3">G-patch-domain-containing protein</fullName>
    </submittedName>
</protein>
<keyword evidence="4" id="KW-1185">Reference proteome</keyword>
<evidence type="ECO:0000313" key="4">
    <source>
        <dbReference type="Proteomes" id="UP000193642"/>
    </source>
</evidence>
<dbReference type="Proteomes" id="UP000193642">
    <property type="component" value="Unassembled WGS sequence"/>
</dbReference>
<dbReference type="PANTHER" id="PTHR23149">
    <property type="entry name" value="G PATCH DOMAIN CONTAINING PROTEIN"/>
    <property type="match status" value="1"/>
</dbReference>
<proteinExistence type="predicted"/>
<feature type="compositionally biased region" description="Basic residues" evidence="1">
    <location>
        <begin position="109"/>
        <end position="119"/>
    </location>
</feature>
<dbReference type="GO" id="GO:0010521">
    <property type="term" value="F:telomerase inhibitor activity"/>
    <property type="evidence" value="ECO:0007669"/>
    <property type="project" value="TreeGrafter"/>
</dbReference>
<dbReference type="GO" id="GO:0005730">
    <property type="term" value="C:nucleolus"/>
    <property type="evidence" value="ECO:0007669"/>
    <property type="project" value="TreeGrafter"/>
</dbReference>
<dbReference type="AlphaFoldDB" id="A0A1Y2CSI8"/>
<evidence type="ECO:0000256" key="1">
    <source>
        <dbReference type="SAM" id="MobiDB-lite"/>
    </source>
</evidence>
<feature type="region of interest" description="Disordered" evidence="1">
    <location>
        <begin position="1"/>
        <end position="25"/>
    </location>
</feature>